<dbReference type="NCBIfam" id="NF006829">
    <property type="entry name" value="PRK09352.1"/>
    <property type="match status" value="1"/>
</dbReference>
<dbReference type="InterPro" id="IPR013747">
    <property type="entry name" value="ACP_syn_III_C"/>
</dbReference>
<dbReference type="GO" id="GO:0004315">
    <property type="term" value="F:3-oxoacyl-[acyl-carrier-protein] synthase activity"/>
    <property type="evidence" value="ECO:0007669"/>
    <property type="project" value="InterPro"/>
</dbReference>
<keyword evidence="4 12" id="KW-0444">Lipid biosynthesis</keyword>
<dbReference type="NCBIfam" id="TIGR00747">
    <property type="entry name" value="fabH"/>
    <property type="match status" value="1"/>
</dbReference>
<dbReference type="HAMAP" id="MF_01815">
    <property type="entry name" value="FabH"/>
    <property type="match status" value="1"/>
</dbReference>
<evidence type="ECO:0000259" key="14">
    <source>
        <dbReference type="Pfam" id="PF08545"/>
    </source>
</evidence>
<dbReference type="Proteomes" id="UP000422569">
    <property type="component" value="Chromosome"/>
</dbReference>
<evidence type="ECO:0000313" key="16">
    <source>
        <dbReference type="Proteomes" id="UP000422569"/>
    </source>
</evidence>
<protein>
    <recommendedName>
        <fullName evidence="3 12">Beta-ketoacyl-[acyl-carrier-protein] synthase III</fullName>
        <shortName evidence="12">Beta-ketoacyl-ACP synthase III</shortName>
        <shortName evidence="12">KAS III</shortName>
        <ecNumber evidence="3 12">2.3.1.180</ecNumber>
    </recommendedName>
    <alternativeName>
        <fullName evidence="12">3-oxoacyl-[acyl-carrier-protein] synthase 3</fullName>
    </alternativeName>
    <alternativeName>
        <fullName evidence="12">3-oxoacyl-[acyl-carrier-protein] synthase III</fullName>
    </alternativeName>
</protein>
<dbReference type="KEGG" id="mpar:F7D14_13790"/>
<dbReference type="GO" id="GO:0006633">
    <property type="term" value="P:fatty acid biosynthetic process"/>
    <property type="evidence" value="ECO:0007669"/>
    <property type="project" value="UniProtKB-UniRule"/>
</dbReference>
<feature type="domain" description="Beta-ketoacyl-[acyl-carrier-protein] synthase III C-terminal" evidence="13">
    <location>
        <begin position="238"/>
        <end position="327"/>
    </location>
</feature>
<evidence type="ECO:0000313" key="15">
    <source>
        <dbReference type="EMBL" id="QGM98440.1"/>
    </source>
</evidence>
<comment type="catalytic activity">
    <reaction evidence="11">
        <text>malonyl-[ACP] + acetyl-CoA + H(+) = 3-oxobutanoyl-[ACP] + CO2 + CoA</text>
        <dbReference type="Rhea" id="RHEA:12080"/>
        <dbReference type="Rhea" id="RHEA-COMP:9623"/>
        <dbReference type="Rhea" id="RHEA-COMP:9625"/>
        <dbReference type="ChEBI" id="CHEBI:15378"/>
        <dbReference type="ChEBI" id="CHEBI:16526"/>
        <dbReference type="ChEBI" id="CHEBI:57287"/>
        <dbReference type="ChEBI" id="CHEBI:57288"/>
        <dbReference type="ChEBI" id="CHEBI:78449"/>
        <dbReference type="ChEBI" id="CHEBI:78450"/>
        <dbReference type="EC" id="2.3.1.180"/>
    </reaction>
    <physiologicalReaction direction="left-to-right" evidence="11">
        <dbReference type="Rhea" id="RHEA:12081"/>
    </physiologicalReaction>
</comment>
<comment type="similarity">
    <text evidence="2 12">Belongs to the thiolase-like superfamily. FabH family.</text>
</comment>
<comment type="pathway">
    <text evidence="1 12">Lipid metabolism; fatty acid biosynthesis.</text>
</comment>
<dbReference type="GO" id="GO:0005737">
    <property type="term" value="C:cytoplasm"/>
    <property type="evidence" value="ECO:0007669"/>
    <property type="project" value="UniProtKB-SubCell"/>
</dbReference>
<keyword evidence="9 12" id="KW-0511">Multifunctional enzyme</keyword>
<dbReference type="GO" id="GO:0033818">
    <property type="term" value="F:beta-ketoacyl-acyl-carrier-protein synthase III activity"/>
    <property type="evidence" value="ECO:0007669"/>
    <property type="project" value="UniProtKB-UniRule"/>
</dbReference>
<dbReference type="FunFam" id="3.40.47.10:FF:000004">
    <property type="entry name" value="3-oxoacyl-[acyl-carrier-protein] synthase 3"/>
    <property type="match status" value="1"/>
</dbReference>
<keyword evidence="16" id="KW-1185">Reference proteome</keyword>
<keyword evidence="5 12" id="KW-0808">Transferase</keyword>
<reference evidence="15 16" key="1">
    <citation type="submission" date="2019-09" db="EMBL/GenBank/DDBJ databases">
        <title>Isolation and complete genome sequencing of Methylocystis species.</title>
        <authorList>
            <person name="Rumah B.L."/>
            <person name="Stead C.E."/>
            <person name="Stevens B.C."/>
            <person name="Minton N.P."/>
            <person name="Grosse-Honebrink A."/>
            <person name="Zhang Y."/>
        </authorList>
    </citation>
    <scope>NUCLEOTIDE SEQUENCE [LARGE SCALE GENOMIC DNA]</scope>
    <source>
        <strain evidence="15 16">BRCS2</strain>
    </source>
</reference>
<dbReference type="PANTHER" id="PTHR43091:SF1">
    <property type="entry name" value="BETA-KETOACYL-[ACYL-CARRIER-PROTEIN] SYNTHASE III, CHLOROPLASTIC"/>
    <property type="match status" value="1"/>
</dbReference>
<evidence type="ECO:0000256" key="12">
    <source>
        <dbReference type="HAMAP-Rule" id="MF_01815"/>
    </source>
</evidence>
<evidence type="ECO:0000256" key="10">
    <source>
        <dbReference type="ARBA" id="ARBA00023315"/>
    </source>
</evidence>
<keyword evidence="8 12" id="KW-0275">Fatty acid biosynthesis</keyword>
<comment type="domain">
    <text evidence="12">The last Arg residue of the ACP-binding site is essential for the weak association between ACP/AcpP and FabH.</text>
</comment>
<gene>
    <name evidence="12" type="primary">fabH</name>
    <name evidence="15" type="ORF">F7D14_13790</name>
</gene>
<comment type="subunit">
    <text evidence="12">Homodimer.</text>
</comment>
<dbReference type="PANTHER" id="PTHR43091">
    <property type="entry name" value="3-OXOACYL-[ACYL-CARRIER-PROTEIN] SYNTHASE"/>
    <property type="match status" value="1"/>
</dbReference>
<proteinExistence type="inferred from homology"/>
<name>A0A6B8MCR6_9HYPH</name>
<feature type="active site" evidence="12">
    <location>
        <position position="254"/>
    </location>
</feature>
<dbReference type="Pfam" id="PF08541">
    <property type="entry name" value="ACP_syn_III_C"/>
    <property type="match status" value="1"/>
</dbReference>
<dbReference type="InterPro" id="IPR013751">
    <property type="entry name" value="ACP_syn_III_N"/>
</dbReference>
<dbReference type="EC" id="2.3.1.180" evidence="3 12"/>
<organism evidence="15 16">
    <name type="scientific">Methylocystis parvus</name>
    <dbReference type="NCBI Taxonomy" id="134"/>
    <lineage>
        <taxon>Bacteria</taxon>
        <taxon>Pseudomonadati</taxon>
        <taxon>Pseudomonadota</taxon>
        <taxon>Alphaproteobacteria</taxon>
        <taxon>Hyphomicrobiales</taxon>
        <taxon>Methylocystaceae</taxon>
        <taxon>Methylocystis</taxon>
    </lineage>
</organism>
<evidence type="ECO:0000256" key="8">
    <source>
        <dbReference type="ARBA" id="ARBA00023160"/>
    </source>
</evidence>
<dbReference type="InterPro" id="IPR016039">
    <property type="entry name" value="Thiolase-like"/>
</dbReference>
<feature type="active site" evidence="12">
    <location>
        <position position="284"/>
    </location>
</feature>
<comment type="function">
    <text evidence="12">Catalyzes the condensation reaction of fatty acid synthesis by the addition to an acyl acceptor of two carbons from malonyl-ACP. Catalyzes the first condensation reaction which initiates fatty acid synthesis and may therefore play a role in governing the total rate of fatty acid production. Possesses both acetoacetyl-ACP synthase and acetyl transacylase activities. Its substrate specificity determines the biosynthesis of branched-chain and/or straight-chain of fatty acids.</text>
</comment>
<keyword evidence="6 12" id="KW-0276">Fatty acid metabolism</keyword>
<accession>A0A6B8MCR6</accession>
<comment type="subcellular location">
    <subcellularLocation>
        <location evidence="12">Cytoplasm</location>
    </subcellularLocation>
</comment>
<feature type="domain" description="Beta-ketoacyl-[acyl-carrier-protein] synthase III N-terminal" evidence="14">
    <location>
        <begin position="107"/>
        <end position="186"/>
    </location>
</feature>
<feature type="active site" evidence="12">
    <location>
        <position position="113"/>
    </location>
</feature>
<dbReference type="UniPathway" id="UPA00094"/>
<evidence type="ECO:0000256" key="9">
    <source>
        <dbReference type="ARBA" id="ARBA00023268"/>
    </source>
</evidence>
<evidence type="ECO:0000256" key="2">
    <source>
        <dbReference type="ARBA" id="ARBA00008642"/>
    </source>
</evidence>
<evidence type="ECO:0000256" key="11">
    <source>
        <dbReference type="ARBA" id="ARBA00051096"/>
    </source>
</evidence>
<dbReference type="Gene3D" id="3.40.47.10">
    <property type="match status" value="1"/>
</dbReference>
<evidence type="ECO:0000256" key="7">
    <source>
        <dbReference type="ARBA" id="ARBA00023098"/>
    </source>
</evidence>
<dbReference type="SUPFAM" id="SSF53901">
    <property type="entry name" value="Thiolase-like"/>
    <property type="match status" value="1"/>
</dbReference>
<dbReference type="CDD" id="cd00830">
    <property type="entry name" value="KAS_III"/>
    <property type="match status" value="1"/>
</dbReference>
<dbReference type="EMBL" id="CP044331">
    <property type="protein sequence ID" value="QGM98440.1"/>
    <property type="molecule type" value="Genomic_DNA"/>
</dbReference>
<dbReference type="InterPro" id="IPR004655">
    <property type="entry name" value="FabH"/>
</dbReference>
<keyword evidence="7 12" id="KW-0443">Lipid metabolism</keyword>
<dbReference type="Pfam" id="PF08545">
    <property type="entry name" value="ACP_syn_III"/>
    <property type="match status" value="1"/>
</dbReference>
<evidence type="ECO:0000256" key="6">
    <source>
        <dbReference type="ARBA" id="ARBA00022832"/>
    </source>
</evidence>
<evidence type="ECO:0000256" key="5">
    <source>
        <dbReference type="ARBA" id="ARBA00022679"/>
    </source>
</evidence>
<evidence type="ECO:0000259" key="13">
    <source>
        <dbReference type="Pfam" id="PF08541"/>
    </source>
</evidence>
<evidence type="ECO:0000256" key="4">
    <source>
        <dbReference type="ARBA" id="ARBA00022516"/>
    </source>
</evidence>
<sequence>MPNAIVLGTGSYAPERVLTNADLEKMVATNGEWIVSRTGIKERHIAADHEATSDLAAAAGRKALEMAGVSGDDVGMIVVCTVTGDTPTPSCASYVQAKIGAPNAFAFDIGAACAGSLYGLVMAEQFIRSGMVRKALVIGAETLSRVVDWTNRETCVLFGDAAGAILLGATEEEGHGVLAATLRTDGTLTGILNIPGGGSRIPISSELAAGTNGKIKMRGREVYKVAVRLLPEVVAETLAKAGLSAADVDHVICHQANQRIIESALDNLGVPREKCWINIDRYGNTSSASMPISLDEANRAGRLKKGDVIAMMAIGAGMTWGGAVLRW</sequence>
<dbReference type="AlphaFoldDB" id="A0A6B8MCR6"/>
<feature type="region of interest" description="ACP-binding" evidence="12">
    <location>
        <begin position="255"/>
        <end position="259"/>
    </location>
</feature>
<evidence type="ECO:0000256" key="1">
    <source>
        <dbReference type="ARBA" id="ARBA00005194"/>
    </source>
</evidence>
<keyword evidence="12" id="KW-0963">Cytoplasm</keyword>
<evidence type="ECO:0000256" key="3">
    <source>
        <dbReference type="ARBA" id="ARBA00012333"/>
    </source>
</evidence>
<keyword evidence="10 12" id="KW-0012">Acyltransferase</keyword>
<dbReference type="RefSeq" id="WP_016918136.1">
    <property type="nucleotide sequence ID" value="NZ_CP044331.1"/>
</dbReference>